<keyword evidence="6 8" id="KW-1133">Transmembrane helix</keyword>
<evidence type="ECO:0000313" key="10">
    <source>
        <dbReference type="Proteomes" id="UP000319613"/>
    </source>
</evidence>
<feature type="transmembrane region" description="Helical" evidence="8">
    <location>
        <begin position="298"/>
        <end position="331"/>
    </location>
</feature>
<evidence type="ECO:0008006" key="11">
    <source>
        <dbReference type="Google" id="ProtNLM"/>
    </source>
</evidence>
<sequence length="341" mass="37654">MFNRETDISVATSTLVKITILGLILFFAWTIKDILILLLISITLASALEPLVEMLLQWRIPRSVSVVAVYIVALAFVVLIGFLVTPPVIQQFQQVTNNDFLASEISSKIGPGSFLSEFNLTEIVSKNVQSLANQFNDLSENFFSRTLGVFNGFIEIVTVLVVSFYLLAEKNGMKNFVYTLVPKESQPKILHIVTRIQKKIGLWMIGQIIVSAIIFAITFIALTVLGIKYALVLAILSGFFELIPYIGPFVAAIPAIFFAFLQSPTLAVVVMIMYIVLSKIEGYVLVPKIMQKTVGVSPLVILVAILIGFKLAGIFGILLAVPVVAVIQVIIEEWDTLRDRS</sequence>
<proteinExistence type="inferred from homology"/>
<feature type="transmembrane region" description="Helical" evidence="8">
    <location>
        <begin position="147"/>
        <end position="168"/>
    </location>
</feature>
<dbReference type="GO" id="GO:0005886">
    <property type="term" value="C:plasma membrane"/>
    <property type="evidence" value="ECO:0007669"/>
    <property type="project" value="UniProtKB-SubCell"/>
</dbReference>
<evidence type="ECO:0000256" key="6">
    <source>
        <dbReference type="ARBA" id="ARBA00022989"/>
    </source>
</evidence>
<keyword evidence="5 8" id="KW-0812">Transmembrane</keyword>
<accession>A0A554JE67</accession>
<dbReference type="AlphaFoldDB" id="A0A554JE67"/>
<feature type="transmembrane region" description="Helical" evidence="8">
    <location>
        <begin position="245"/>
        <end position="277"/>
    </location>
</feature>
<comment type="subcellular location">
    <subcellularLocation>
        <location evidence="1">Cell membrane</location>
        <topology evidence="1">Multi-pass membrane protein</topology>
    </subcellularLocation>
</comment>
<dbReference type="PANTHER" id="PTHR21716">
    <property type="entry name" value="TRANSMEMBRANE PROTEIN"/>
    <property type="match status" value="1"/>
</dbReference>
<dbReference type="EMBL" id="VMFF01000003">
    <property type="protein sequence ID" value="TSC66580.1"/>
    <property type="molecule type" value="Genomic_DNA"/>
</dbReference>
<evidence type="ECO:0000256" key="8">
    <source>
        <dbReference type="SAM" id="Phobius"/>
    </source>
</evidence>
<dbReference type="GO" id="GO:0055085">
    <property type="term" value="P:transmembrane transport"/>
    <property type="evidence" value="ECO:0007669"/>
    <property type="project" value="TreeGrafter"/>
</dbReference>
<reference evidence="9 10" key="1">
    <citation type="submission" date="2017-07" db="EMBL/GenBank/DDBJ databases">
        <title>Mechanisms for carbon and nitrogen cycling indicate functional differentiation within the Candidate Phyla Radiation.</title>
        <authorList>
            <person name="Danczak R.E."/>
            <person name="Johnston M.D."/>
            <person name="Kenah C."/>
            <person name="Slattery M."/>
            <person name="Wrighton K.C."/>
            <person name="Wilkins M.J."/>
        </authorList>
    </citation>
    <scope>NUCLEOTIDE SEQUENCE [LARGE SCALE GENOMIC DNA]</scope>
    <source>
        <strain evidence="9">Gr01-1014_77</strain>
    </source>
</reference>
<dbReference type="PANTHER" id="PTHR21716:SF53">
    <property type="entry name" value="PERMEASE PERM-RELATED"/>
    <property type="match status" value="1"/>
</dbReference>
<feature type="transmembrane region" description="Helical" evidence="8">
    <location>
        <begin position="7"/>
        <end position="28"/>
    </location>
</feature>
<dbReference type="Pfam" id="PF01594">
    <property type="entry name" value="AI-2E_transport"/>
    <property type="match status" value="1"/>
</dbReference>
<organism evidence="9 10">
    <name type="scientific">Candidatus Doudnabacteria bacterium Gr01-1014_77</name>
    <dbReference type="NCBI Taxonomy" id="2017133"/>
    <lineage>
        <taxon>Bacteria</taxon>
        <taxon>Candidatus Doudnaibacteriota</taxon>
    </lineage>
</organism>
<evidence type="ECO:0000256" key="4">
    <source>
        <dbReference type="ARBA" id="ARBA00022475"/>
    </source>
</evidence>
<dbReference type="InterPro" id="IPR002549">
    <property type="entry name" value="AI-2E-like"/>
</dbReference>
<keyword evidence="4" id="KW-1003">Cell membrane</keyword>
<comment type="caution">
    <text evidence="9">The sequence shown here is derived from an EMBL/GenBank/DDBJ whole genome shotgun (WGS) entry which is preliminary data.</text>
</comment>
<evidence type="ECO:0000256" key="2">
    <source>
        <dbReference type="ARBA" id="ARBA00009773"/>
    </source>
</evidence>
<feature type="transmembrane region" description="Helical" evidence="8">
    <location>
        <begin position="34"/>
        <end position="52"/>
    </location>
</feature>
<gene>
    <name evidence="9" type="ORF">G01um101477_52</name>
</gene>
<keyword evidence="7 8" id="KW-0472">Membrane</keyword>
<evidence type="ECO:0000256" key="7">
    <source>
        <dbReference type="ARBA" id="ARBA00023136"/>
    </source>
</evidence>
<feature type="transmembrane region" description="Helical" evidence="8">
    <location>
        <begin position="200"/>
        <end position="225"/>
    </location>
</feature>
<protein>
    <recommendedName>
        <fullName evidence="11">Permease</fullName>
    </recommendedName>
</protein>
<comment type="similarity">
    <text evidence="2">Belongs to the autoinducer-2 exporter (AI-2E) (TC 2.A.86) family.</text>
</comment>
<evidence type="ECO:0000313" key="9">
    <source>
        <dbReference type="EMBL" id="TSC66580.1"/>
    </source>
</evidence>
<keyword evidence="3" id="KW-0813">Transport</keyword>
<evidence type="ECO:0000256" key="5">
    <source>
        <dbReference type="ARBA" id="ARBA00022692"/>
    </source>
</evidence>
<dbReference type="Proteomes" id="UP000319613">
    <property type="component" value="Unassembled WGS sequence"/>
</dbReference>
<feature type="transmembrane region" description="Helical" evidence="8">
    <location>
        <begin position="64"/>
        <end position="84"/>
    </location>
</feature>
<evidence type="ECO:0000256" key="1">
    <source>
        <dbReference type="ARBA" id="ARBA00004651"/>
    </source>
</evidence>
<name>A0A554JE67_9BACT</name>
<evidence type="ECO:0000256" key="3">
    <source>
        <dbReference type="ARBA" id="ARBA00022448"/>
    </source>
</evidence>